<dbReference type="SUPFAM" id="SSF53822">
    <property type="entry name" value="Periplasmic binding protein-like I"/>
    <property type="match status" value="1"/>
</dbReference>
<evidence type="ECO:0000256" key="2">
    <source>
        <dbReference type="ARBA" id="ARBA00023125"/>
    </source>
</evidence>
<proteinExistence type="predicted"/>
<dbReference type="PROSITE" id="PS50932">
    <property type="entry name" value="HTH_LACI_2"/>
    <property type="match status" value="1"/>
</dbReference>
<organism evidence="5 6">
    <name type="scientific">Acidovorax soli</name>
    <dbReference type="NCBI Taxonomy" id="592050"/>
    <lineage>
        <taxon>Bacteria</taxon>
        <taxon>Pseudomonadati</taxon>
        <taxon>Pseudomonadota</taxon>
        <taxon>Betaproteobacteria</taxon>
        <taxon>Burkholderiales</taxon>
        <taxon>Comamonadaceae</taxon>
        <taxon>Acidovorax</taxon>
    </lineage>
</organism>
<protein>
    <submittedName>
        <fullName evidence="5">DNA-binding LacI/PurR family transcriptional regulator</fullName>
    </submittedName>
</protein>
<feature type="domain" description="HTH lacI-type" evidence="4">
    <location>
        <begin position="1"/>
        <end position="55"/>
    </location>
</feature>
<evidence type="ECO:0000256" key="3">
    <source>
        <dbReference type="ARBA" id="ARBA00023163"/>
    </source>
</evidence>
<dbReference type="Gene3D" id="3.40.50.2300">
    <property type="match status" value="2"/>
</dbReference>
<dbReference type="Pfam" id="PF00356">
    <property type="entry name" value="LacI"/>
    <property type="match status" value="1"/>
</dbReference>
<dbReference type="InterPro" id="IPR028082">
    <property type="entry name" value="Peripla_BP_I"/>
</dbReference>
<dbReference type="CDD" id="cd01392">
    <property type="entry name" value="HTH_LacI"/>
    <property type="match status" value="1"/>
</dbReference>
<accession>A0A7X0PIW3</accession>
<dbReference type="AlphaFoldDB" id="A0A7X0PIW3"/>
<dbReference type="Pfam" id="PF13377">
    <property type="entry name" value="Peripla_BP_3"/>
    <property type="match status" value="1"/>
</dbReference>
<dbReference type="SUPFAM" id="SSF47413">
    <property type="entry name" value="lambda repressor-like DNA-binding domains"/>
    <property type="match status" value="1"/>
</dbReference>
<evidence type="ECO:0000256" key="1">
    <source>
        <dbReference type="ARBA" id="ARBA00023015"/>
    </source>
</evidence>
<dbReference type="InterPro" id="IPR000843">
    <property type="entry name" value="HTH_LacI"/>
</dbReference>
<reference evidence="5 6" key="1">
    <citation type="submission" date="2020-08" db="EMBL/GenBank/DDBJ databases">
        <title>Functional genomics of gut bacteria from endangered species of beetles.</title>
        <authorList>
            <person name="Carlos-Shanley C."/>
        </authorList>
    </citation>
    <scope>NUCLEOTIDE SEQUENCE [LARGE SCALE GENOMIC DNA]</scope>
    <source>
        <strain evidence="5 6">S00198</strain>
    </source>
</reference>
<evidence type="ECO:0000259" key="4">
    <source>
        <dbReference type="PROSITE" id="PS50932"/>
    </source>
</evidence>
<comment type="caution">
    <text evidence="5">The sequence shown here is derived from an EMBL/GenBank/DDBJ whole genome shotgun (WGS) entry which is preliminary data.</text>
</comment>
<evidence type="ECO:0000313" key="5">
    <source>
        <dbReference type="EMBL" id="MBB6562788.1"/>
    </source>
</evidence>
<dbReference type="SMART" id="SM00354">
    <property type="entry name" value="HTH_LACI"/>
    <property type="match status" value="1"/>
</dbReference>
<dbReference type="InterPro" id="IPR046335">
    <property type="entry name" value="LacI/GalR-like_sensor"/>
</dbReference>
<dbReference type="GO" id="GO:0003700">
    <property type="term" value="F:DNA-binding transcription factor activity"/>
    <property type="evidence" value="ECO:0007669"/>
    <property type="project" value="TreeGrafter"/>
</dbReference>
<dbReference type="PRINTS" id="PR00036">
    <property type="entry name" value="HTHLACI"/>
</dbReference>
<dbReference type="PANTHER" id="PTHR30146:SF138">
    <property type="entry name" value="TRANSCRIPTIONAL REGULATORY PROTEIN"/>
    <property type="match status" value="1"/>
</dbReference>
<keyword evidence="3" id="KW-0804">Transcription</keyword>
<keyword evidence="2 5" id="KW-0238">DNA-binding</keyword>
<sequence>MSIQDVARQAGVSVATVSRVFNLPDKVTPATRTHVEQVAQALGYLPNASARTLRTQRSRVIGVVLPTLLNPVFAECLQGIAQAAAAGGYAILPFATDYQLAQEDRAVHLLLAGNVDGMILVVSNPATSSALQRLAEAGLPYVLAYNRHPEHPCVSVDGEQAVAELVAHLAALGHRRITMVSGQFAASDRAQQRWRGFQRGMAAAGLADAPVLEVPFVETAVQDVTALLQRPGRPTALVCSNDLLAIRSIRAAHLAGLAVPRDLSVAGFDGIALGEDLTPMLSTVAQPNADIGRCSVQLLVQAMASGAPLAPDAGLTLPHHFRTGESCASA</sequence>
<dbReference type="GO" id="GO:0000976">
    <property type="term" value="F:transcription cis-regulatory region binding"/>
    <property type="evidence" value="ECO:0007669"/>
    <property type="project" value="TreeGrafter"/>
</dbReference>
<keyword evidence="1" id="KW-0805">Transcription regulation</keyword>
<dbReference type="RefSeq" id="WP_184863141.1">
    <property type="nucleotide sequence ID" value="NZ_JACHLK010000014.1"/>
</dbReference>
<dbReference type="Proteomes" id="UP000575083">
    <property type="component" value="Unassembled WGS sequence"/>
</dbReference>
<dbReference type="PANTHER" id="PTHR30146">
    <property type="entry name" value="LACI-RELATED TRANSCRIPTIONAL REPRESSOR"/>
    <property type="match status" value="1"/>
</dbReference>
<dbReference type="EMBL" id="JACHLK010000014">
    <property type="protein sequence ID" value="MBB6562788.1"/>
    <property type="molecule type" value="Genomic_DNA"/>
</dbReference>
<name>A0A7X0PIW3_9BURK</name>
<evidence type="ECO:0000313" key="6">
    <source>
        <dbReference type="Proteomes" id="UP000575083"/>
    </source>
</evidence>
<dbReference type="Gene3D" id="1.10.260.40">
    <property type="entry name" value="lambda repressor-like DNA-binding domains"/>
    <property type="match status" value="1"/>
</dbReference>
<keyword evidence="6" id="KW-1185">Reference proteome</keyword>
<gene>
    <name evidence="5" type="ORF">HNP48_005504</name>
</gene>
<dbReference type="InterPro" id="IPR010982">
    <property type="entry name" value="Lambda_DNA-bd_dom_sf"/>
</dbReference>